<dbReference type="AlphaFoldDB" id="A0A5B7IEG0"/>
<protein>
    <submittedName>
        <fullName evidence="1">Uncharacterized protein</fullName>
    </submittedName>
</protein>
<sequence length="29" mass="3403">MWQTRKDVLPCLYFHLTLITNQSSHAVSL</sequence>
<accession>A0A5B7IEG0</accession>
<comment type="caution">
    <text evidence="1">The sequence shown here is derived from an EMBL/GenBank/DDBJ whole genome shotgun (WGS) entry which is preliminary data.</text>
</comment>
<dbReference type="EMBL" id="VSRR010052511">
    <property type="protein sequence ID" value="MPC79937.1"/>
    <property type="molecule type" value="Genomic_DNA"/>
</dbReference>
<keyword evidence="2" id="KW-1185">Reference proteome</keyword>
<name>A0A5B7IEG0_PORTR</name>
<evidence type="ECO:0000313" key="1">
    <source>
        <dbReference type="EMBL" id="MPC79937.1"/>
    </source>
</evidence>
<reference evidence="1 2" key="1">
    <citation type="submission" date="2019-05" db="EMBL/GenBank/DDBJ databases">
        <title>Another draft genome of Portunus trituberculatus and its Hox gene families provides insights of decapod evolution.</title>
        <authorList>
            <person name="Jeong J.-H."/>
            <person name="Song I."/>
            <person name="Kim S."/>
            <person name="Choi T."/>
            <person name="Kim D."/>
            <person name="Ryu S."/>
            <person name="Kim W."/>
        </authorList>
    </citation>
    <scope>NUCLEOTIDE SEQUENCE [LARGE SCALE GENOMIC DNA]</scope>
    <source>
        <tissue evidence="1">Muscle</tissue>
    </source>
</reference>
<gene>
    <name evidence="1" type="ORF">E2C01_074495</name>
</gene>
<dbReference type="Proteomes" id="UP000324222">
    <property type="component" value="Unassembled WGS sequence"/>
</dbReference>
<evidence type="ECO:0000313" key="2">
    <source>
        <dbReference type="Proteomes" id="UP000324222"/>
    </source>
</evidence>
<organism evidence="1 2">
    <name type="scientific">Portunus trituberculatus</name>
    <name type="common">Swimming crab</name>
    <name type="synonym">Neptunus trituberculatus</name>
    <dbReference type="NCBI Taxonomy" id="210409"/>
    <lineage>
        <taxon>Eukaryota</taxon>
        <taxon>Metazoa</taxon>
        <taxon>Ecdysozoa</taxon>
        <taxon>Arthropoda</taxon>
        <taxon>Crustacea</taxon>
        <taxon>Multicrustacea</taxon>
        <taxon>Malacostraca</taxon>
        <taxon>Eumalacostraca</taxon>
        <taxon>Eucarida</taxon>
        <taxon>Decapoda</taxon>
        <taxon>Pleocyemata</taxon>
        <taxon>Brachyura</taxon>
        <taxon>Eubrachyura</taxon>
        <taxon>Portunoidea</taxon>
        <taxon>Portunidae</taxon>
        <taxon>Portuninae</taxon>
        <taxon>Portunus</taxon>
    </lineage>
</organism>
<proteinExistence type="predicted"/>